<dbReference type="Gene3D" id="3.40.220.10">
    <property type="entry name" value="Leucine Aminopeptidase, subunit E, domain 1"/>
    <property type="match status" value="1"/>
</dbReference>
<dbReference type="CDD" id="cd02908">
    <property type="entry name" value="Macro_OAADPr_deacetylase"/>
    <property type="match status" value="1"/>
</dbReference>
<dbReference type="SUPFAM" id="SSF52949">
    <property type="entry name" value="Macro domain-like"/>
    <property type="match status" value="1"/>
</dbReference>
<evidence type="ECO:0000259" key="1">
    <source>
        <dbReference type="PROSITE" id="PS51154"/>
    </source>
</evidence>
<name>A0A916VH65_9LACO</name>
<evidence type="ECO:0000313" key="2">
    <source>
        <dbReference type="EMBL" id="GFZ26297.1"/>
    </source>
</evidence>
<dbReference type="PANTHER" id="PTHR11106:SF27">
    <property type="entry name" value="MACRO DOMAIN-CONTAINING PROTEIN"/>
    <property type="match status" value="1"/>
</dbReference>
<protein>
    <submittedName>
        <fullName evidence="2">Macro domain protein</fullName>
    </submittedName>
</protein>
<dbReference type="SMART" id="SM00506">
    <property type="entry name" value="A1pp"/>
    <property type="match status" value="1"/>
</dbReference>
<dbReference type="PROSITE" id="PS51154">
    <property type="entry name" value="MACRO"/>
    <property type="match status" value="1"/>
</dbReference>
<keyword evidence="3" id="KW-1185">Reference proteome</keyword>
<feature type="domain" description="Macro" evidence="1">
    <location>
        <begin position="12"/>
        <end position="188"/>
    </location>
</feature>
<gene>
    <name evidence="2" type="ORF">LCB40_01770</name>
</gene>
<evidence type="ECO:0000313" key="3">
    <source>
        <dbReference type="Proteomes" id="UP000677218"/>
    </source>
</evidence>
<proteinExistence type="predicted"/>
<organism evidence="2 3">
    <name type="scientific">Lactobacillus corticis</name>
    <dbReference type="NCBI Taxonomy" id="2201249"/>
    <lineage>
        <taxon>Bacteria</taxon>
        <taxon>Bacillati</taxon>
        <taxon>Bacillota</taxon>
        <taxon>Bacilli</taxon>
        <taxon>Lactobacillales</taxon>
        <taxon>Lactobacillaceae</taxon>
        <taxon>Lactobacillus</taxon>
    </lineage>
</organism>
<dbReference type="Pfam" id="PF01661">
    <property type="entry name" value="Macro"/>
    <property type="match status" value="1"/>
</dbReference>
<dbReference type="PANTHER" id="PTHR11106">
    <property type="entry name" value="GANGLIOSIDE INDUCED DIFFERENTIATION ASSOCIATED PROTEIN 2-RELATED"/>
    <property type="match status" value="1"/>
</dbReference>
<dbReference type="AlphaFoldDB" id="A0A916VH65"/>
<accession>A0A916VH65</accession>
<reference evidence="2" key="1">
    <citation type="submission" date="2020-08" db="EMBL/GenBank/DDBJ databases">
        <title>Taxonomic study for Lactobacillus species isolated from hardwood bark.</title>
        <authorList>
            <person name="Tohno M."/>
            <person name="Tanizawa Y."/>
        </authorList>
    </citation>
    <scope>NUCLEOTIDE SEQUENCE</scope>
    <source>
        <strain evidence="2">B40</strain>
    </source>
</reference>
<sequence length="188" mass="20506">MEERKWNLAYAQSSLRVEQHGASDIYLLIGNVVDMHVDAIVNAANKALIGGAGVDGAIHRAAGPKLDEACRKLHGCETGEAKITPAFNLKTAKAIIHTVGPVYQGKAQDAIDLTNCYRHALLLAQEKGYSSIAFPCISAGVYGYPIMEAARIALTSVREFLTAEAKRPMDVYLVCFKATEYEAYRQQM</sequence>
<dbReference type="InterPro" id="IPR043472">
    <property type="entry name" value="Macro_dom-like"/>
</dbReference>
<dbReference type="InterPro" id="IPR002589">
    <property type="entry name" value="Macro_dom"/>
</dbReference>
<dbReference type="EMBL" id="BMAY01000001">
    <property type="protein sequence ID" value="GFZ26297.1"/>
    <property type="molecule type" value="Genomic_DNA"/>
</dbReference>
<dbReference type="Proteomes" id="UP000677218">
    <property type="component" value="Unassembled WGS sequence"/>
</dbReference>
<comment type="caution">
    <text evidence="2">The sequence shown here is derived from an EMBL/GenBank/DDBJ whole genome shotgun (WGS) entry which is preliminary data.</text>
</comment>